<evidence type="ECO:0000313" key="1">
    <source>
        <dbReference type="EMBL" id="MFD0915524.1"/>
    </source>
</evidence>
<gene>
    <name evidence="1" type="ORF">ACFQ14_03790</name>
</gene>
<dbReference type="EMBL" id="JBHTJV010000003">
    <property type="protein sequence ID" value="MFD0915524.1"/>
    <property type="molecule type" value="Genomic_DNA"/>
</dbReference>
<dbReference type="InterPro" id="IPR019225">
    <property type="entry name" value="DUF2155"/>
</dbReference>
<evidence type="ECO:0000313" key="2">
    <source>
        <dbReference type="Proteomes" id="UP001597101"/>
    </source>
</evidence>
<protein>
    <submittedName>
        <fullName evidence="1">DUF2155 domain-containing protein</fullName>
    </submittedName>
</protein>
<sequence>MRLLFTVLTALTLATVNTVPSSAERVSNRVAVFSGLDKITGRIKSFDVYIDETVQFGQLQITPRVCYSRGAAEQPKTSTFVQVDEITLNSRIRRIFSGWMFAESPGLNAIEHPVNDVWLIGCKQTSDETPPPSR</sequence>
<dbReference type="RefSeq" id="WP_377211384.1">
    <property type="nucleotide sequence ID" value="NZ_JBHTJV010000003.1"/>
</dbReference>
<organism evidence="1 2">
    <name type="scientific">Pseudahrensia aquimaris</name>
    <dbReference type="NCBI Taxonomy" id="744461"/>
    <lineage>
        <taxon>Bacteria</taxon>
        <taxon>Pseudomonadati</taxon>
        <taxon>Pseudomonadota</taxon>
        <taxon>Alphaproteobacteria</taxon>
        <taxon>Hyphomicrobiales</taxon>
        <taxon>Ahrensiaceae</taxon>
        <taxon>Pseudahrensia</taxon>
    </lineage>
</organism>
<reference evidence="2" key="1">
    <citation type="journal article" date="2019" name="Int. J. Syst. Evol. Microbiol.">
        <title>The Global Catalogue of Microorganisms (GCM) 10K type strain sequencing project: providing services to taxonomists for standard genome sequencing and annotation.</title>
        <authorList>
            <consortium name="The Broad Institute Genomics Platform"/>
            <consortium name="The Broad Institute Genome Sequencing Center for Infectious Disease"/>
            <person name="Wu L."/>
            <person name="Ma J."/>
        </authorList>
    </citation>
    <scope>NUCLEOTIDE SEQUENCE [LARGE SCALE GENOMIC DNA]</scope>
    <source>
        <strain evidence="2">CCUG 60023</strain>
    </source>
</reference>
<dbReference type="Proteomes" id="UP001597101">
    <property type="component" value="Unassembled WGS sequence"/>
</dbReference>
<comment type="caution">
    <text evidence="1">The sequence shown here is derived from an EMBL/GenBank/DDBJ whole genome shotgun (WGS) entry which is preliminary data.</text>
</comment>
<keyword evidence="2" id="KW-1185">Reference proteome</keyword>
<name>A0ABW3FFG1_9HYPH</name>
<proteinExistence type="predicted"/>
<accession>A0ABW3FFG1</accession>
<dbReference type="Pfam" id="PF09923">
    <property type="entry name" value="DUF2155"/>
    <property type="match status" value="1"/>
</dbReference>